<evidence type="ECO:0000259" key="5">
    <source>
        <dbReference type="Pfam" id="PF02782"/>
    </source>
</evidence>
<name>A0ABV1E6B6_9FIRM</name>
<dbReference type="InterPro" id="IPR050406">
    <property type="entry name" value="FGGY_Carb_Kinase"/>
</dbReference>
<evidence type="ECO:0000256" key="3">
    <source>
        <dbReference type="ARBA" id="ARBA00022777"/>
    </source>
</evidence>
<dbReference type="InterPro" id="IPR043129">
    <property type="entry name" value="ATPase_NBD"/>
</dbReference>
<organism evidence="6 7">
    <name type="scientific">Pseudoflavonifractor intestinihominis</name>
    <dbReference type="NCBI Taxonomy" id="3133171"/>
    <lineage>
        <taxon>Bacteria</taxon>
        <taxon>Bacillati</taxon>
        <taxon>Bacillota</taxon>
        <taxon>Clostridia</taxon>
        <taxon>Eubacteriales</taxon>
        <taxon>Oscillospiraceae</taxon>
        <taxon>Pseudoflavonifractor</taxon>
    </lineage>
</organism>
<evidence type="ECO:0000313" key="7">
    <source>
        <dbReference type="Proteomes" id="UP001464378"/>
    </source>
</evidence>
<keyword evidence="2" id="KW-0808">Transferase</keyword>
<dbReference type="SUPFAM" id="SSF53067">
    <property type="entry name" value="Actin-like ATPase domain"/>
    <property type="match status" value="2"/>
</dbReference>
<keyword evidence="7" id="KW-1185">Reference proteome</keyword>
<protein>
    <submittedName>
        <fullName evidence="6">FGGY-family carbohydrate kinase</fullName>
    </submittedName>
</protein>
<dbReference type="GO" id="GO:0016301">
    <property type="term" value="F:kinase activity"/>
    <property type="evidence" value="ECO:0007669"/>
    <property type="project" value="UniProtKB-KW"/>
</dbReference>
<proteinExistence type="inferred from homology"/>
<dbReference type="Pfam" id="PF00370">
    <property type="entry name" value="FGGY_N"/>
    <property type="match status" value="1"/>
</dbReference>
<comment type="similarity">
    <text evidence="1">Belongs to the FGGY kinase family.</text>
</comment>
<sequence length="532" mass="56691">MEQEAMARAVLSGGTALGIELGSTRIKAVLIGPDHAPLASGAYSWESRLENGLWTYHLDDMWQGIQAAYAQMAAQIRARYGVTLRRPGALGVSAMMHGYLPFDRQGRQLTAFRTWRNTKTAQAAEELTGCLGFNIPQRWSAAHLYQAVLDSEPHVAHLDFLTTLAGYVHWQLTGEKVLGVGDASGMFPIDPDAVDYDQDMLDRFDGLLQAHGHSFTLRQVLPRVLLAGTAAGTLTAAGARLLDPTGTLEPGVPCCPPEGDAGTGMVATNSVAPRTGNVSAGTSLFAMVVLERPLTRVYPEIDLVATPSGAPAAMVHCNTCTSDLDAWVRLLGETAAAAGARLDTTGLYTLLYRKALEGDPDCGGLTACNYYSGEPVTGLTGGRPLLVRRPDSRLTLANLMRAHLWAAMATLKLGMDILTGPEQVALDRLNGHGGLFKVEGVAQRLMAGALDVPVAVMETAGEGGPWGMALLAAYAVNRAPGETLADYLSQRVFSNVRERCMMPVPEDRAGFAVFLDRYCAALAVERAAVNAL</sequence>
<accession>A0ABV1E6B6</accession>
<gene>
    <name evidence="6" type="ORF">WMO64_05145</name>
</gene>
<dbReference type="PANTHER" id="PTHR43095:SF5">
    <property type="entry name" value="XYLULOSE KINASE"/>
    <property type="match status" value="1"/>
</dbReference>
<dbReference type="PANTHER" id="PTHR43095">
    <property type="entry name" value="SUGAR KINASE"/>
    <property type="match status" value="1"/>
</dbReference>
<dbReference type="InterPro" id="IPR018485">
    <property type="entry name" value="FGGY_C"/>
</dbReference>
<reference evidence="6 7" key="1">
    <citation type="submission" date="2024-03" db="EMBL/GenBank/DDBJ databases">
        <title>Human intestinal bacterial collection.</title>
        <authorList>
            <person name="Pauvert C."/>
            <person name="Hitch T.C.A."/>
            <person name="Clavel T."/>
        </authorList>
    </citation>
    <scope>NUCLEOTIDE SEQUENCE [LARGE SCALE GENOMIC DNA]</scope>
    <source>
        <strain evidence="6 7">CLA-AP-H29</strain>
    </source>
</reference>
<feature type="domain" description="Carbohydrate kinase FGGY C-terminal" evidence="5">
    <location>
        <begin position="277"/>
        <end position="475"/>
    </location>
</feature>
<feature type="domain" description="Carbohydrate kinase FGGY N-terminal" evidence="4">
    <location>
        <begin position="16"/>
        <end position="241"/>
    </location>
</feature>
<keyword evidence="3 6" id="KW-0418">Kinase</keyword>
<evidence type="ECO:0000256" key="1">
    <source>
        <dbReference type="ARBA" id="ARBA00009156"/>
    </source>
</evidence>
<evidence type="ECO:0000313" key="6">
    <source>
        <dbReference type="EMBL" id="MEQ2442848.1"/>
    </source>
</evidence>
<dbReference type="Gene3D" id="3.30.420.40">
    <property type="match status" value="2"/>
</dbReference>
<dbReference type="InterPro" id="IPR018484">
    <property type="entry name" value="FGGY_N"/>
</dbReference>
<evidence type="ECO:0000259" key="4">
    <source>
        <dbReference type="Pfam" id="PF00370"/>
    </source>
</evidence>
<dbReference type="Pfam" id="PF02782">
    <property type="entry name" value="FGGY_C"/>
    <property type="match status" value="1"/>
</dbReference>
<dbReference type="Proteomes" id="UP001464378">
    <property type="component" value="Unassembled WGS sequence"/>
</dbReference>
<dbReference type="EMBL" id="JBBMFK010000006">
    <property type="protein sequence ID" value="MEQ2442848.1"/>
    <property type="molecule type" value="Genomic_DNA"/>
</dbReference>
<comment type="caution">
    <text evidence="6">The sequence shown here is derived from an EMBL/GenBank/DDBJ whole genome shotgun (WGS) entry which is preliminary data.</text>
</comment>
<evidence type="ECO:0000256" key="2">
    <source>
        <dbReference type="ARBA" id="ARBA00022679"/>
    </source>
</evidence>
<dbReference type="RefSeq" id="WP_349231232.1">
    <property type="nucleotide sequence ID" value="NZ_JBBMFK010000006.1"/>
</dbReference>
<dbReference type="CDD" id="cd07809">
    <property type="entry name" value="ASKHA_NBD_FGGY_BaXK-like"/>
    <property type="match status" value="1"/>
</dbReference>